<reference evidence="2" key="1">
    <citation type="submission" date="2021-06" db="EMBL/GenBank/DDBJ databases">
        <authorList>
            <person name="Kallberg Y."/>
            <person name="Tangrot J."/>
            <person name="Rosling A."/>
        </authorList>
    </citation>
    <scope>NUCLEOTIDE SEQUENCE</scope>
    <source>
        <strain evidence="2">87-6 pot B 2015</strain>
    </source>
</reference>
<dbReference type="EMBL" id="CAJVPP010002411">
    <property type="protein sequence ID" value="CAG8598962.1"/>
    <property type="molecule type" value="Genomic_DNA"/>
</dbReference>
<evidence type="ECO:0000256" key="1">
    <source>
        <dbReference type="SAM" id="MobiDB-lite"/>
    </source>
</evidence>
<sequence>MVTFGLQQGHRASCQSDQSDADIISEGGRSIGNGDTSLS</sequence>
<organism evidence="2 3">
    <name type="scientific">Funneliformis mosseae</name>
    <name type="common">Endomycorrhizal fungus</name>
    <name type="synonym">Glomus mosseae</name>
    <dbReference type="NCBI Taxonomy" id="27381"/>
    <lineage>
        <taxon>Eukaryota</taxon>
        <taxon>Fungi</taxon>
        <taxon>Fungi incertae sedis</taxon>
        <taxon>Mucoromycota</taxon>
        <taxon>Glomeromycotina</taxon>
        <taxon>Glomeromycetes</taxon>
        <taxon>Glomerales</taxon>
        <taxon>Glomeraceae</taxon>
        <taxon>Funneliformis</taxon>
    </lineage>
</organism>
<comment type="caution">
    <text evidence="2">The sequence shown here is derived from an EMBL/GenBank/DDBJ whole genome shotgun (WGS) entry which is preliminary data.</text>
</comment>
<keyword evidence="3" id="KW-1185">Reference proteome</keyword>
<dbReference type="AlphaFoldDB" id="A0A9N9GD86"/>
<protein>
    <submittedName>
        <fullName evidence="2">14994_t:CDS:1</fullName>
    </submittedName>
</protein>
<evidence type="ECO:0000313" key="3">
    <source>
        <dbReference type="Proteomes" id="UP000789375"/>
    </source>
</evidence>
<name>A0A9N9GD86_FUNMO</name>
<dbReference type="Proteomes" id="UP000789375">
    <property type="component" value="Unassembled WGS sequence"/>
</dbReference>
<evidence type="ECO:0000313" key="2">
    <source>
        <dbReference type="EMBL" id="CAG8598962.1"/>
    </source>
</evidence>
<proteinExistence type="predicted"/>
<gene>
    <name evidence="2" type="ORF">FMOSSE_LOCUS8842</name>
</gene>
<feature type="region of interest" description="Disordered" evidence="1">
    <location>
        <begin position="1"/>
        <end position="39"/>
    </location>
</feature>
<accession>A0A9N9GD86</accession>